<evidence type="ECO:0000313" key="1">
    <source>
        <dbReference type="EMBL" id="JAH86399.1"/>
    </source>
</evidence>
<reference evidence="1" key="2">
    <citation type="journal article" date="2015" name="Fish Shellfish Immunol.">
        <title>Early steps in the European eel (Anguilla anguilla)-Vibrio vulnificus interaction in the gills: Role of the RtxA13 toxin.</title>
        <authorList>
            <person name="Callol A."/>
            <person name="Pajuelo D."/>
            <person name="Ebbesson L."/>
            <person name="Teles M."/>
            <person name="MacKenzie S."/>
            <person name="Amaro C."/>
        </authorList>
    </citation>
    <scope>NUCLEOTIDE SEQUENCE</scope>
</reference>
<proteinExistence type="predicted"/>
<dbReference type="EMBL" id="GBXM01022178">
    <property type="protein sequence ID" value="JAH86399.1"/>
    <property type="molecule type" value="Transcribed_RNA"/>
</dbReference>
<reference evidence="1" key="1">
    <citation type="submission" date="2014-11" db="EMBL/GenBank/DDBJ databases">
        <authorList>
            <person name="Amaro Gonzalez C."/>
        </authorList>
    </citation>
    <scope>NUCLEOTIDE SEQUENCE</scope>
</reference>
<protein>
    <submittedName>
        <fullName evidence="1">Uncharacterized protein</fullName>
    </submittedName>
</protein>
<name>A0A0E9W7P9_ANGAN</name>
<organism evidence="1">
    <name type="scientific">Anguilla anguilla</name>
    <name type="common">European freshwater eel</name>
    <name type="synonym">Muraena anguilla</name>
    <dbReference type="NCBI Taxonomy" id="7936"/>
    <lineage>
        <taxon>Eukaryota</taxon>
        <taxon>Metazoa</taxon>
        <taxon>Chordata</taxon>
        <taxon>Craniata</taxon>
        <taxon>Vertebrata</taxon>
        <taxon>Euteleostomi</taxon>
        <taxon>Actinopterygii</taxon>
        <taxon>Neopterygii</taxon>
        <taxon>Teleostei</taxon>
        <taxon>Anguilliformes</taxon>
        <taxon>Anguillidae</taxon>
        <taxon>Anguilla</taxon>
    </lineage>
</organism>
<dbReference type="AlphaFoldDB" id="A0A0E9W7P9"/>
<sequence>MVVEAYQQGQRNFGENYQRRISRLEPIRGRVGAGLEPCIYSVELTCESMGD</sequence>
<accession>A0A0E9W7P9</accession>